<keyword evidence="5" id="KW-0479">Metal-binding</keyword>
<feature type="transmembrane region" description="Helical" evidence="9">
    <location>
        <begin position="457"/>
        <end position="480"/>
    </location>
</feature>
<evidence type="ECO:0000256" key="6">
    <source>
        <dbReference type="ARBA" id="ARBA00022801"/>
    </source>
</evidence>
<protein>
    <recommendedName>
        <fullName evidence="10">DDE Tnp4 domain-containing protein</fullName>
    </recommendedName>
</protein>
<evidence type="ECO:0000256" key="7">
    <source>
        <dbReference type="ARBA" id="ARBA00023242"/>
    </source>
</evidence>
<keyword evidence="9" id="KW-0812">Transmembrane</keyword>
<gene>
    <name evidence="11" type="ORF">QQF64_015774</name>
</gene>
<keyword evidence="12" id="KW-1185">Reference proteome</keyword>
<dbReference type="InterPro" id="IPR027806">
    <property type="entry name" value="HARBI1_dom"/>
</dbReference>
<evidence type="ECO:0000256" key="2">
    <source>
        <dbReference type="ARBA" id="ARBA00004123"/>
    </source>
</evidence>
<evidence type="ECO:0000256" key="8">
    <source>
        <dbReference type="SAM" id="MobiDB-lite"/>
    </source>
</evidence>
<evidence type="ECO:0000256" key="1">
    <source>
        <dbReference type="ARBA" id="ARBA00001968"/>
    </source>
</evidence>
<name>A0ABR3NVV5_9TELE</name>
<feature type="domain" description="DDE Tnp4" evidence="10">
    <location>
        <begin position="214"/>
        <end position="376"/>
    </location>
</feature>
<comment type="cofactor">
    <cofactor evidence="1">
        <name>a divalent metal cation</name>
        <dbReference type="ChEBI" id="CHEBI:60240"/>
    </cofactor>
</comment>
<dbReference type="InterPro" id="IPR045249">
    <property type="entry name" value="HARBI1-like"/>
</dbReference>
<keyword evidence="9" id="KW-0472">Membrane</keyword>
<dbReference type="PANTHER" id="PTHR22930:SF236">
    <property type="entry name" value="PROTEIN ALP1-LIKE-RELATED"/>
    <property type="match status" value="1"/>
</dbReference>
<evidence type="ECO:0000313" key="12">
    <source>
        <dbReference type="Proteomes" id="UP001558613"/>
    </source>
</evidence>
<sequence>MANDETLRSLMFTLSYVLMKRRRDVTSADAQRRREVQRRVAHRQYFHQRHKRMIMMMIAQTSRPMGDPPARPTRVWSNIESTDWWERVVMREFQPSDWLEKFRMTKETFFLLCGKLKPRLNRQDTRLRPALPLEKRVAVALWRLASNVEYRTISTLFGVGRSTVCKCVRDVCHAIVLLLRPLYLRTPSEHELEDAARLFATRWGFPHCVGAVGSLHVPIIAPSSNTDNYWNSRGWLSVVTQGAVNGLGQFWDVCAGFPGSTEHSAILQNSTLWARGCDAGFLLHDPPLDFMGRPLGYLMLGDAGYPLKSWLLKSYPESGELTAGQRALNRKLERARGVVDEAFLRLRARWQCLLKRNDCRMDVVPTMILACCVLHNVCEVHGDEFDERWEEAVRHEESPQPADEVSPSADDRDGEEVRALFCEYFLQQENQQRTTDAAAHLLPSSHRSEGYPQTGSMLHPLMIFMVIVNTSMSIIFWTFLMSEVFFKEAETEEAKAAASVSPA</sequence>
<proteinExistence type="inferred from homology"/>
<dbReference type="Proteomes" id="UP001558613">
    <property type="component" value="Unassembled WGS sequence"/>
</dbReference>
<organism evidence="11 12">
    <name type="scientific">Cirrhinus molitorella</name>
    <name type="common">mud carp</name>
    <dbReference type="NCBI Taxonomy" id="172907"/>
    <lineage>
        <taxon>Eukaryota</taxon>
        <taxon>Metazoa</taxon>
        <taxon>Chordata</taxon>
        <taxon>Craniata</taxon>
        <taxon>Vertebrata</taxon>
        <taxon>Euteleostomi</taxon>
        <taxon>Actinopterygii</taxon>
        <taxon>Neopterygii</taxon>
        <taxon>Teleostei</taxon>
        <taxon>Ostariophysi</taxon>
        <taxon>Cypriniformes</taxon>
        <taxon>Cyprinidae</taxon>
        <taxon>Labeoninae</taxon>
        <taxon>Labeonini</taxon>
        <taxon>Cirrhinus</taxon>
    </lineage>
</organism>
<evidence type="ECO:0000256" key="4">
    <source>
        <dbReference type="ARBA" id="ARBA00022722"/>
    </source>
</evidence>
<evidence type="ECO:0000256" key="9">
    <source>
        <dbReference type="SAM" id="Phobius"/>
    </source>
</evidence>
<evidence type="ECO:0000313" key="11">
    <source>
        <dbReference type="EMBL" id="KAL1281174.1"/>
    </source>
</evidence>
<evidence type="ECO:0000259" key="10">
    <source>
        <dbReference type="Pfam" id="PF13359"/>
    </source>
</evidence>
<comment type="caution">
    <text evidence="11">The sequence shown here is derived from an EMBL/GenBank/DDBJ whole genome shotgun (WGS) entry which is preliminary data.</text>
</comment>
<accession>A0ABR3NVV5</accession>
<evidence type="ECO:0000256" key="3">
    <source>
        <dbReference type="ARBA" id="ARBA00006958"/>
    </source>
</evidence>
<keyword evidence="6" id="KW-0378">Hydrolase</keyword>
<comment type="subcellular location">
    <subcellularLocation>
        <location evidence="2">Nucleus</location>
    </subcellularLocation>
</comment>
<reference evidence="11 12" key="1">
    <citation type="submission" date="2023-09" db="EMBL/GenBank/DDBJ databases">
        <authorList>
            <person name="Wang M."/>
        </authorList>
    </citation>
    <scope>NUCLEOTIDE SEQUENCE [LARGE SCALE GENOMIC DNA]</scope>
    <source>
        <strain evidence="11">GT-2023</strain>
        <tissue evidence="11">Liver</tissue>
    </source>
</reference>
<keyword evidence="7" id="KW-0539">Nucleus</keyword>
<dbReference type="Pfam" id="PF13359">
    <property type="entry name" value="DDE_Tnp_4"/>
    <property type="match status" value="1"/>
</dbReference>
<comment type="similarity">
    <text evidence="3">Belongs to the HARBI1 family.</text>
</comment>
<dbReference type="EMBL" id="JAYMGO010000002">
    <property type="protein sequence ID" value="KAL1281174.1"/>
    <property type="molecule type" value="Genomic_DNA"/>
</dbReference>
<evidence type="ECO:0000256" key="5">
    <source>
        <dbReference type="ARBA" id="ARBA00022723"/>
    </source>
</evidence>
<feature type="region of interest" description="Disordered" evidence="8">
    <location>
        <begin position="392"/>
        <end position="411"/>
    </location>
</feature>
<keyword evidence="4" id="KW-0540">Nuclease</keyword>
<dbReference type="PANTHER" id="PTHR22930">
    <property type="match status" value="1"/>
</dbReference>
<keyword evidence="9" id="KW-1133">Transmembrane helix</keyword>